<dbReference type="PANTHER" id="PTHR37293:SF5">
    <property type="entry name" value="DNA REPLICATION PROTEIN"/>
    <property type="match status" value="1"/>
</dbReference>
<dbReference type="InterPro" id="IPR006343">
    <property type="entry name" value="DnaB/C_C"/>
</dbReference>
<evidence type="ECO:0000313" key="3">
    <source>
        <dbReference type="EMBL" id="OPJ62284.1"/>
    </source>
</evidence>
<dbReference type="InterPro" id="IPR017019">
    <property type="entry name" value="DNA_replication_prd_bac"/>
</dbReference>
<sequence>MSTFMFKKSAAQYTLINNLFIEKFMPKARGEFVKVYLMILKLALNGEAGINSTMLASMLHLLESDVMNALNYWNEEGILNFVPIDKLGNYSIEILEISEINSKDSSELNLLEELNNSSIKDMLHEIEKLVGRPLGPKEISTYIGWQKDFNFSPEIILLIIEYCSSKGKNDYRYIEKVAIAWHDANITSVEEAQSFIKKHEDKWVKYKKILNYLGIKDGEIMKPQEDMLNKWVNTFNFQVEIIMKACDICFNRLSRADFKYIDAILSSWNKDGLKTIQDIETKDKSFNYKKNFSKNNKNKQDNFNNFQQRDYDFDSLEKRLLGWDK</sequence>
<reference evidence="3 4" key="1">
    <citation type="submission" date="2017-03" db="EMBL/GenBank/DDBJ databases">
        <title>Genome sequence of Clostridium oryzae DSM 28571.</title>
        <authorList>
            <person name="Poehlein A."/>
            <person name="Daniel R."/>
        </authorList>
    </citation>
    <scope>NUCLEOTIDE SEQUENCE [LARGE SCALE GENOMIC DNA]</scope>
    <source>
        <strain evidence="3 4">DSM 28571</strain>
    </source>
</reference>
<comment type="similarity">
    <text evidence="1">Belongs to the DnaB/DnaD family.</text>
</comment>
<dbReference type="SUPFAM" id="SSF158499">
    <property type="entry name" value="DnaD domain-like"/>
    <property type="match status" value="2"/>
</dbReference>
<dbReference type="AlphaFoldDB" id="A0A1V4IR54"/>
<evidence type="ECO:0000256" key="1">
    <source>
        <dbReference type="ARBA" id="ARBA00093462"/>
    </source>
</evidence>
<dbReference type="Gene3D" id="1.10.10.630">
    <property type="entry name" value="DnaD domain-like"/>
    <property type="match status" value="2"/>
</dbReference>
<dbReference type="PIRSF" id="PIRSF033722">
    <property type="entry name" value="DnaD_CA_C3587_prd"/>
    <property type="match status" value="1"/>
</dbReference>
<organism evidence="3 4">
    <name type="scientific">Clostridium oryzae</name>
    <dbReference type="NCBI Taxonomy" id="1450648"/>
    <lineage>
        <taxon>Bacteria</taxon>
        <taxon>Bacillati</taxon>
        <taxon>Bacillota</taxon>
        <taxon>Clostridia</taxon>
        <taxon>Eubacteriales</taxon>
        <taxon>Clostridiaceae</taxon>
        <taxon>Clostridium</taxon>
    </lineage>
</organism>
<gene>
    <name evidence="3" type="ORF">CLORY_18990</name>
</gene>
<feature type="domain" description="DnaB/C C-terminal" evidence="2">
    <location>
        <begin position="124"/>
        <end position="195"/>
    </location>
</feature>
<dbReference type="EMBL" id="MZGV01000016">
    <property type="protein sequence ID" value="OPJ62284.1"/>
    <property type="molecule type" value="Genomic_DNA"/>
</dbReference>
<dbReference type="OrthoDB" id="1652900at2"/>
<proteinExistence type="inferred from homology"/>
<dbReference type="Pfam" id="PF07261">
    <property type="entry name" value="DnaB_2"/>
    <property type="match status" value="2"/>
</dbReference>
<dbReference type="STRING" id="1450648.CLORY_18990"/>
<dbReference type="InterPro" id="IPR053162">
    <property type="entry name" value="DnaD"/>
</dbReference>
<comment type="caution">
    <text evidence="3">The sequence shown here is derived from an EMBL/GenBank/DDBJ whole genome shotgun (WGS) entry which is preliminary data.</text>
</comment>
<name>A0A1V4IR54_9CLOT</name>
<dbReference type="NCBIfam" id="TIGR01446">
    <property type="entry name" value="DnaD_dom"/>
    <property type="match status" value="2"/>
</dbReference>
<dbReference type="InterPro" id="IPR034829">
    <property type="entry name" value="DnaD-like_sf"/>
</dbReference>
<dbReference type="RefSeq" id="WP_079423642.1">
    <property type="nucleotide sequence ID" value="NZ_MZGV01000016.1"/>
</dbReference>
<protein>
    <submittedName>
        <fullName evidence="3">Replication initiation and membrane attachment</fullName>
    </submittedName>
</protein>
<evidence type="ECO:0000259" key="2">
    <source>
        <dbReference type="Pfam" id="PF07261"/>
    </source>
</evidence>
<dbReference type="PANTHER" id="PTHR37293">
    <property type="entry name" value="PHAGE REPLICATION PROTEIN-RELATED"/>
    <property type="match status" value="1"/>
</dbReference>
<feature type="domain" description="DnaB/C C-terminal" evidence="2">
    <location>
        <begin position="226"/>
        <end position="281"/>
    </location>
</feature>
<accession>A0A1V4IR54</accession>
<keyword evidence="4" id="KW-1185">Reference proteome</keyword>
<dbReference type="Proteomes" id="UP000190080">
    <property type="component" value="Unassembled WGS sequence"/>
</dbReference>
<evidence type="ECO:0000313" key="4">
    <source>
        <dbReference type="Proteomes" id="UP000190080"/>
    </source>
</evidence>